<dbReference type="GeneID" id="93848807"/>
<reference evidence="2 3" key="1">
    <citation type="submission" date="2019-07" db="EMBL/GenBank/DDBJ databases">
        <title>Comparative genomics of three clinical Ureaplasma species: analysis of their core genomes and virulence factors.</title>
        <authorList>
            <person name="Yang T."/>
            <person name="Zhang Y."/>
            <person name="Li X."/>
            <person name="Kong Y."/>
            <person name="Yu H."/>
            <person name="Ruan Z."/>
            <person name="Xie X."/>
            <person name="Zhang J."/>
        </authorList>
    </citation>
    <scope>NUCLEOTIDE SEQUENCE [LARGE SCALE GENOMIC DNA]</scope>
    <source>
        <strain evidence="2 3">132</strain>
    </source>
</reference>
<protein>
    <submittedName>
        <fullName evidence="2">M48 family metallopeptidase</fullName>
    </submittedName>
</protein>
<gene>
    <name evidence="2" type="ORF">FJM05_01625</name>
</gene>
<dbReference type="Proteomes" id="UP000318231">
    <property type="component" value="Chromosome"/>
</dbReference>
<dbReference type="Pfam" id="PF01863">
    <property type="entry name" value="YgjP-like"/>
    <property type="match status" value="1"/>
</dbReference>
<dbReference type="Gene3D" id="3.30.2010.10">
    <property type="entry name" value="Metalloproteases ('zincins'), catalytic domain"/>
    <property type="match status" value="1"/>
</dbReference>
<dbReference type="InterPro" id="IPR053136">
    <property type="entry name" value="UTP_pyrophosphatase-like"/>
</dbReference>
<dbReference type="RefSeq" id="WP_004026151.1">
    <property type="nucleotide sequence ID" value="NZ_CP041200.1"/>
</dbReference>
<organism evidence="2 3">
    <name type="scientific">Ureaplasma urealyticum</name>
    <name type="common">Ureaplasma urealyticum biotype 2</name>
    <dbReference type="NCBI Taxonomy" id="2130"/>
    <lineage>
        <taxon>Bacteria</taxon>
        <taxon>Bacillati</taxon>
        <taxon>Mycoplasmatota</taxon>
        <taxon>Mycoplasmoidales</taxon>
        <taxon>Mycoplasmoidaceae</taxon>
        <taxon>Ureaplasma</taxon>
    </lineage>
</organism>
<dbReference type="CDD" id="cd07344">
    <property type="entry name" value="M48_yhfN_like"/>
    <property type="match status" value="1"/>
</dbReference>
<feature type="domain" description="YgjP-like metallopeptidase" evidence="1">
    <location>
        <begin position="29"/>
        <end position="231"/>
    </location>
</feature>
<evidence type="ECO:0000313" key="2">
    <source>
        <dbReference type="EMBL" id="QDI64891.1"/>
    </source>
</evidence>
<dbReference type="PANTHER" id="PTHR30399">
    <property type="entry name" value="UNCHARACTERIZED PROTEIN YGJP"/>
    <property type="match status" value="1"/>
</dbReference>
<evidence type="ECO:0000259" key="1">
    <source>
        <dbReference type="Pfam" id="PF01863"/>
    </source>
</evidence>
<dbReference type="PANTHER" id="PTHR30399:SF1">
    <property type="entry name" value="UTP PYROPHOSPHATASE"/>
    <property type="match status" value="1"/>
</dbReference>
<sequence>MLNFVKDLNFEINQKKIIVKVCLQPKIKYIKIKIINHEIVCLINNLTLVDITQDFVINNKLKILKLYENDLKRIKYDEQHLNWIILLGTKFSTIKLVNNDFHCEFDLQKQIIYIYDQNQNLANSKLIYQKILKYLAEIIFSQIIKNAENITNLAAKEYEFGFYKSRWGVYDKLKHIIKLSYFLVHYDQEIIQYVVIHELAHIKYQHHQNSFWDFVLKYCKNAKIYNKQLKS</sequence>
<dbReference type="EMBL" id="CP041200">
    <property type="protein sequence ID" value="QDI64891.1"/>
    <property type="molecule type" value="Genomic_DNA"/>
</dbReference>
<name>A0AAP9ABX1_UREUR</name>
<evidence type="ECO:0000313" key="3">
    <source>
        <dbReference type="Proteomes" id="UP000318231"/>
    </source>
</evidence>
<proteinExistence type="predicted"/>
<dbReference type="InterPro" id="IPR002725">
    <property type="entry name" value="YgjP-like_metallopeptidase"/>
</dbReference>
<accession>A0AAP9ABX1</accession>
<dbReference type="AlphaFoldDB" id="A0AAP9ABX1"/>